<evidence type="ECO:0000256" key="16">
    <source>
        <dbReference type="PROSITE-ProRule" id="PRU00209"/>
    </source>
</evidence>
<dbReference type="GO" id="GO:0000287">
    <property type="term" value="F:magnesium ion binding"/>
    <property type="evidence" value="ECO:0007669"/>
    <property type="project" value="UniProtKB-UniRule"/>
</dbReference>
<protein>
    <recommendedName>
        <fullName evidence="15">Phenylalanine--tRNA ligase beta subunit</fullName>
        <ecNumber evidence="15">6.1.1.20</ecNumber>
    </recommendedName>
    <alternativeName>
        <fullName evidence="15">Phenylalanyl-tRNA synthetase beta subunit</fullName>
        <shortName evidence="15">PheRS</shortName>
    </alternativeName>
</protein>
<dbReference type="EC" id="6.1.1.20" evidence="15"/>
<feature type="binding site" evidence="15">
    <location>
        <position position="463"/>
    </location>
    <ligand>
        <name>Mg(2+)</name>
        <dbReference type="ChEBI" id="CHEBI:18420"/>
        <note>shared with alpha subunit</note>
    </ligand>
</feature>
<dbReference type="SMART" id="SM00896">
    <property type="entry name" value="FDX-ACB"/>
    <property type="match status" value="1"/>
</dbReference>
<reference evidence="20" key="2">
    <citation type="submission" date="2020-09" db="EMBL/GenBank/DDBJ databases">
        <authorList>
            <person name="Sun Q."/>
            <person name="Kim S."/>
        </authorList>
    </citation>
    <scope>NUCLEOTIDE SEQUENCE</scope>
    <source>
        <strain evidence="20">KCTC 23310</strain>
    </source>
</reference>
<dbReference type="GO" id="GO:0006432">
    <property type="term" value="P:phenylalanyl-tRNA aminoacylation"/>
    <property type="evidence" value="ECO:0007669"/>
    <property type="project" value="UniProtKB-UniRule"/>
</dbReference>
<evidence type="ECO:0000256" key="6">
    <source>
        <dbReference type="ARBA" id="ARBA00022598"/>
    </source>
</evidence>
<dbReference type="SUPFAM" id="SSF46955">
    <property type="entry name" value="Putative DNA-binding domain"/>
    <property type="match status" value="1"/>
</dbReference>
<reference evidence="20" key="1">
    <citation type="journal article" date="2014" name="Int. J. Syst. Evol. Microbiol.">
        <title>Complete genome sequence of Corynebacterium casei LMG S-19264T (=DSM 44701T), isolated from a smear-ripened cheese.</title>
        <authorList>
            <consortium name="US DOE Joint Genome Institute (JGI-PGF)"/>
            <person name="Walter F."/>
            <person name="Albersmeier A."/>
            <person name="Kalinowski J."/>
            <person name="Ruckert C."/>
        </authorList>
    </citation>
    <scope>NUCLEOTIDE SEQUENCE</scope>
    <source>
        <strain evidence="20">KCTC 23310</strain>
    </source>
</reference>
<keyword evidence="21" id="KW-1185">Reference proteome</keyword>
<dbReference type="InterPro" id="IPR009061">
    <property type="entry name" value="DNA-bd_dom_put_sf"/>
</dbReference>
<proteinExistence type="inferred from homology"/>
<evidence type="ECO:0000256" key="2">
    <source>
        <dbReference type="ARBA" id="ARBA00008653"/>
    </source>
</evidence>
<evidence type="ECO:0000256" key="8">
    <source>
        <dbReference type="ARBA" id="ARBA00022741"/>
    </source>
</evidence>
<dbReference type="InterPro" id="IPR012340">
    <property type="entry name" value="NA-bd_OB-fold"/>
</dbReference>
<feature type="domain" description="FDX-ACB" evidence="18">
    <location>
        <begin position="707"/>
        <end position="804"/>
    </location>
</feature>
<keyword evidence="12 15" id="KW-0648">Protein biosynthesis</keyword>
<dbReference type="Gene3D" id="3.30.930.10">
    <property type="entry name" value="Bira Bifunctional Protein, Domain 2"/>
    <property type="match status" value="1"/>
</dbReference>
<dbReference type="SMART" id="SM00874">
    <property type="entry name" value="B5"/>
    <property type="match status" value="1"/>
</dbReference>
<dbReference type="InterPro" id="IPR033714">
    <property type="entry name" value="tRNA_bind_bactPheRS"/>
</dbReference>
<dbReference type="Pfam" id="PF01588">
    <property type="entry name" value="tRNA_bind"/>
    <property type="match status" value="1"/>
</dbReference>
<evidence type="ECO:0000259" key="19">
    <source>
        <dbReference type="PROSITE" id="PS51483"/>
    </source>
</evidence>
<dbReference type="SUPFAM" id="SSF55681">
    <property type="entry name" value="Class II aaRS and biotin synthetases"/>
    <property type="match status" value="1"/>
</dbReference>
<evidence type="ECO:0000256" key="7">
    <source>
        <dbReference type="ARBA" id="ARBA00022723"/>
    </source>
</evidence>
<dbReference type="GO" id="GO:0009328">
    <property type="term" value="C:phenylalanine-tRNA ligase complex"/>
    <property type="evidence" value="ECO:0007669"/>
    <property type="project" value="TreeGrafter"/>
</dbReference>
<comment type="subunit">
    <text evidence="3 15">Tetramer of two alpha and two beta subunits.</text>
</comment>
<dbReference type="PANTHER" id="PTHR10947">
    <property type="entry name" value="PHENYLALANYL-TRNA SYNTHETASE BETA CHAIN AND LEUCINE-RICH REPEAT-CONTAINING PROTEIN 47"/>
    <property type="match status" value="1"/>
</dbReference>
<dbReference type="NCBIfam" id="TIGR00472">
    <property type="entry name" value="pheT_bact"/>
    <property type="match status" value="1"/>
</dbReference>
<dbReference type="Proteomes" id="UP000638981">
    <property type="component" value="Unassembled WGS sequence"/>
</dbReference>
<dbReference type="Gene3D" id="3.30.56.10">
    <property type="match status" value="2"/>
</dbReference>
<dbReference type="InterPro" id="IPR002547">
    <property type="entry name" value="tRNA-bd_dom"/>
</dbReference>
<keyword evidence="13 15" id="KW-0030">Aminoacyl-tRNA synthetase</keyword>
<evidence type="ECO:0000256" key="3">
    <source>
        <dbReference type="ARBA" id="ARBA00011209"/>
    </source>
</evidence>
<dbReference type="PROSITE" id="PS51447">
    <property type="entry name" value="FDX_ACB"/>
    <property type="match status" value="1"/>
</dbReference>
<comment type="catalytic activity">
    <reaction evidence="14 15">
        <text>tRNA(Phe) + L-phenylalanine + ATP = L-phenylalanyl-tRNA(Phe) + AMP + diphosphate + H(+)</text>
        <dbReference type="Rhea" id="RHEA:19413"/>
        <dbReference type="Rhea" id="RHEA-COMP:9668"/>
        <dbReference type="Rhea" id="RHEA-COMP:9699"/>
        <dbReference type="ChEBI" id="CHEBI:15378"/>
        <dbReference type="ChEBI" id="CHEBI:30616"/>
        <dbReference type="ChEBI" id="CHEBI:33019"/>
        <dbReference type="ChEBI" id="CHEBI:58095"/>
        <dbReference type="ChEBI" id="CHEBI:78442"/>
        <dbReference type="ChEBI" id="CHEBI:78531"/>
        <dbReference type="ChEBI" id="CHEBI:456215"/>
        <dbReference type="EC" id="6.1.1.20"/>
    </reaction>
</comment>
<dbReference type="Gene3D" id="3.50.40.10">
    <property type="entry name" value="Phenylalanyl-trna Synthetase, Chain B, domain 3"/>
    <property type="match status" value="1"/>
</dbReference>
<evidence type="ECO:0000256" key="14">
    <source>
        <dbReference type="ARBA" id="ARBA00049255"/>
    </source>
</evidence>
<feature type="domain" description="TRNA-binding" evidence="17">
    <location>
        <begin position="39"/>
        <end position="155"/>
    </location>
</feature>
<dbReference type="HAMAP" id="MF_00283">
    <property type="entry name" value="Phe_tRNA_synth_beta1"/>
    <property type="match status" value="1"/>
</dbReference>
<dbReference type="RefSeq" id="WP_189410824.1">
    <property type="nucleotide sequence ID" value="NZ_BMYJ01000003.1"/>
</dbReference>
<dbReference type="CDD" id="cd02796">
    <property type="entry name" value="tRNA_bind_bactPheRS"/>
    <property type="match status" value="1"/>
</dbReference>
<evidence type="ECO:0000313" key="20">
    <source>
        <dbReference type="EMBL" id="GHC52054.1"/>
    </source>
</evidence>
<evidence type="ECO:0000256" key="15">
    <source>
        <dbReference type="HAMAP-Rule" id="MF_00283"/>
    </source>
</evidence>
<dbReference type="InterPro" id="IPR005147">
    <property type="entry name" value="tRNA_synthase_B5-dom"/>
</dbReference>
<dbReference type="Pfam" id="PF03147">
    <property type="entry name" value="FDX-ACB"/>
    <property type="match status" value="1"/>
</dbReference>
<comment type="caution">
    <text evidence="20">The sequence shown here is derived from an EMBL/GenBank/DDBJ whole genome shotgun (WGS) entry which is preliminary data.</text>
</comment>
<dbReference type="InterPro" id="IPR020825">
    <property type="entry name" value="Phe-tRNA_synthase-like_B3/B4"/>
</dbReference>
<dbReference type="AlphaFoldDB" id="A0A918TKP5"/>
<sequence length="805" mass="85719">MKFTLSWLKDHLETSASLDEILFALTDLGHEVEGVEDPAARLGAFRVARIIEASQHPNADRLRVCRVETRPEGPDGPSVEVQVVCGAPNARTGLIGVFAPPGTHVPGTGVDLKPGVIRGVESNGMMCSERELELSEDHDGIIELPEGTLLGQRYIDYKGLNDPMIWVKITPNRPDALGVRGIARDLAARGLGKLKDMPIVAIKGQFPSPIGVQIDPALKAKGCPVFSGRVIRGVKNGPSPDWMQARLKAIGLRPISALVDITNYFTFGLSRPLHVFDAAKVKGDLRIHPAKGGEELLALDGKTYTLAAGQMLISDDQGPESLAGIMGGEVSGCTPETVDVFLESAWWDPITIAATGRALKINSDARYRFERGIDPAFTVDGLELATQMILDLCGGTPSDVVIDGAIPDMTRSYRFDPARVGALVGLDIPESEQRQTLTALGFRLEGNQAFPPGWRPDVQGEADLVEEVARVASLSNLKGQPMARMLPGVPKPILTPLQKREKAARRTLAALGYNECVTYSFIDAGAAALFGGGSDALRVDNPISSEMSHMRPDLLPGLLRAAARNQARGFMDLALFELGPVFTGGEPGEQRVQATALLVGAQAARDPHGSRRMVDVFDAKADAEAVLAALGAPQRVQVGRKVEGWFHPGRSGEIGLGPVKLAMFGEVHPKVLAAMDVKGPAMALTVYLEAVPQPKVNATAKAALQASDLQPVERDFAFVVDKGVEALTMVNAAQGADKALIAAVRVFDQFTGDKAEAQMGAGKKSLAISVRLQPTDKTLTEAEIEAVSARIIEKVAKATGGVLRG</sequence>
<dbReference type="InterPro" id="IPR005146">
    <property type="entry name" value="B3/B4_tRNA-bd"/>
</dbReference>
<dbReference type="SUPFAM" id="SSF50249">
    <property type="entry name" value="Nucleic acid-binding proteins"/>
    <property type="match status" value="1"/>
</dbReference>
<dbReference type="PROSITE" id="PS50886">
    <property type="entry name" value="TRBD"/>
    <property type="match status" value="1"/>
</dbReference>
<evidence type="ECO:0000256" key="10">
    <source>
        <dbReference type="ARBA" id="ARBA00022842"/>
    </source>
</evidence>
<dbReference type="EMBL" id="BMYJ01000003">
    <property type="protein sequence ID" value="GHC52054.1"/>
    <property type="molecule type" value="Genomic_DNA"/>
</dbReference>
<dbReference type="Pfam" id="PF17759">
    <property type="entry name" value="tRNA_synthFbeta"/>
    <property type="match status" value="1"/>
</dbReference>
<keyword evidence="5 16" id="KW-0820">tRNA-binding</keyword>
<evidence type="ECO:0000259" key="18">
    <source>
        <dbReference type="PROSITE" id="PS51447"/>
    </source>
</evidence>
<keyword evidence="8 15" id="KW-0547">Nucleotide-binding</keyword>
<evidence type="ECO:0000256" key="12">
    <source>
        <dbReference type="ARBA" id="ARBA00022917"/>
    </source>
</evidence>
<dbReference type="Pfam" id="PF03483">
    <property type="entry name" value="B3_4"/>
    <property type="match status" value="1"/>
</dbReference>
<evidence type="ECO:0000256" key="11">
    <source>
        <dbReference type="ARBA" id="ARBA00022884"/>
    </source>
</evidence>
<dbReference type="InterPro" id="IPR005121">
    <property type="entry name" value="Fdx_antiC-bd"/>
</dbReference>
<dbReference type="PROSITE" id="PS51483">
    <property type="entry name" value="B5"/>
    <property type="match status" value="1"/>
</dbReference>
<dbReference type="InterPro" id="IPR041616">
    <property type="entry name" value="PheRS_beta_core"/>
</dbReference>
<dbReference type="Gene3D" id="2.40.50.140">
    <property type="entry name" value="Nucleic acid-binding proteins"/>
    <property type="match status" value="1"/>
</dbReference>
<evidence type="ECO:0000256" key="4">
    <source>
        <dbReference type="ARBA" id="ARBA00022490"/>
    </source>
</evidence>
<dbReference type="SMART" id="SM00873">
    <property type="entry name" value="B3_4"/>
    <property type="match status" value="1"/>
</dbReference>
<dbReference type="InterPro" id="IPR004532">
    <property type="entry name" value="Phe-tRNA-ligase_IIc_bsu_bact"/>
</dbReference>
<evidence type="ECO:0000259" key="17">
    <source>
        <dbReference type="PROSITE" id="PS50886"/>
    </source>
</evidence>
<dbReference type="GO" id="GO:0000049">
    <property type="term" value="F:tRNA binding"/>
    <property type="evidence" value="ECO:0007669"/>
    <property type="project" value="UniProtKB-UniRule"/>
</dbReference>
<keyword evidence="10 15" id="KW-0460">Magnesium</keyword>
<accession>A0A918TKP5</accession>
<comment type="subcellular location">
    <subcellularLocation>
        <location evidence="1 15">Cytoplasm</location>
    </subcellularLocation>
</comment>
<feature type="domain" description="B5" evidence="19">
    <location>
        <begin position="408"/>
        <end position="479"/>
    </location>
</feature>
<keyword evidence="11 16" id="KW-0694">RNA-binding</keyword>
<feature type="binding site" evidence="15">
    <location>
        <position position="466"/>
    </location>
    <ligand>
        <name>Mg(2+)</name>
        <dbReference type="ChEBI" id="CHEBI:18420"/>
        <note>shared with alpha subunit</note>
    </ligand>
</feature>
<keyword evidence="4 15" id="KW-0963">Cytoplasm</keyword>
<dbReference type="SUPFAM" id="SSF56037">
    <property type="entry name" value="PheT/TilS domain"/>
    <property type="match status" value="1"/>
</dbReference>
<dbReference type="GO" id="GO:0005524">
    <property type="term" value="F:ATP binding"/>
    <property type="evidence" value="ECO:0007669"/>
    <property type="project" value="UniProtKB-UniRule"/>
</dbReference>
<dbReference type="Gene3D" id="3.30.70.380">
    <property type="entry name" value="Ferrodoxin-fold anticodon-binding domain"/>
    <property type="match status" value="1"/>
</dbReference>
<keyword evidence="7 15" id="KW-0479">Metal-binding</keyword>
<organism evidence="20 21">
    <name type="scientific">Neogemmobacter tilapiae</name>
    <dbReference type="NCBI Taxonomy" id="875041"/>
    <lineage>
        <taxon>Bacteria</taxon>
        <taxon>Pseudomonadati</taxon>
        <taxon>Pseudomonadota</taxon>
        <taxon>Alphaproteobacteria</taxon>
        <taxon>Rhodobacterales</taxon>
        <taxon>Paracoccaceae</taxon>
        <taxon>Neogemmobacter</taxon>
    </lineage>
</organism>
<keyword evidence="6 15" id="KW-0436">Ligase</keyword>
<evidence type="ECO:0000313" key="21">
    <source>
        <dbReference type="Proteomes" id="UP000638981"/>
    </source>
</evidence>
<dbReference type="SUPFAM" id="SSF54991">
    <property type="entry name" value="Anticodon-binding domain of PheRS"/>
    <property type="match status" value="1"/>
</dbReference>
<evidence type="ECO:0000256" key="9">
    <source>
        <dbReference type="ARBA" id="ARBA00022840"/>
    </source>
</evidence>
<dbReference type="Pfam" id="PF03484">
    <property type="entry name" value="B5"/>
    <property type="match status" value="1"/>
</dbReference>
<feature type="binding site" evidence="15">
    <location>
        <position position="467"/>
    </location>
    <ligand>
        <name>Mg(2+)</name>
        <dbReference type="ChEBI" id="CHEBI:18420"/>
        <note>shared with alpha subunit</note>
    </ligand>
</feature>
<evidence type="ECO:0000256" key="1">
    <source>
        <dbReference type="ARBA" id="ARBA00004496"/>
    </source>
</evidence>
<keyword evidence="9 15" id="KW-0067">ATP-binding</keyword>
<comment type="cofactor">
    <cofactor evidence="15">
        <name>Mg(2+)</name>
        <dbReference type="ChEBI" id="CHEBI:18420"/>
    </cofactor>
    <text evidence="15">Binds 2 magnesium ions per tetramer.</text>
</comment>
<dbReference type="InterPro" id="IPR045864">
    <property type="entry name" value="aa-tRNA-synth_II/BPL/LPL"/>
</dbReference>
<name>A0A918TKP5_9RHOB</name>
<feature type="binding site" evidence="15">
    <location>
        <position position="457"/>
    </location>
    <ligand>
        <name>Mg(2+)</name>
        <dbReference type="ChEBI" id="CHEBI:18420"/>
        <note>shared with alpha subunit</note>
    </ligand>
</feature>
<evidence type="ECO:0000256" key="5">
    <source>
        <dbReference type="ARBA" id="ARBA00022555"/>
    </source>
</evidence>
<dbReference type="CDD" id="cd00769">
    <property type="entry name" value="PheRS_beta_core"/>
    <property type="match status" value="1"/>
</dbReference>
<gene>
    <name evidence="15 20" type="primary">pheT</name>
    <name evidence="20" type="ORF">GCM10007315_13150</name>
</gene>
<comment type="similarity">
    <text evidence="2 15">Belongs to the phenylalanyl-tRNA synthetase beta subunit family. Type 1 subfamily.</text>
</comment>
<dbReference type="InterPro" id="IPR036690">
    <property type="entry name" value="Fdx_antiC-bd_sf"/>
</dbReference>
<dbReference type="InterPro" id="IPR045060">
    <property type="entry name" value="Phe-tRNA-ligase_IIc_bsu"/>
</dbReference>
<evidence type="ECO:0000256" key="13">
    <source>
        <dbReference type="ARBA" id="ARBA00023146"/>
    </source>
</evidence>
<dbReference type="PANTHER" id="PTHR10947:SF0">
    <property type="entry name" value="PHENYLALANINE--TRNA LIGASE BETA SUBUNIT"/>
    <property type="match status" value="1"/>
</dbReference>
<dbReference type="GO" id="GO:0004826">
    <property type="term" value="F:phenylalanine-tRNA ligase activity"/>
    <property type="evidence" value="ECO:0007669"/>
    <property type="project" value="UniProtKB-UniRule"/>
</dbReference>